<dbReference type="GO" id="GO:0004497">
    <property type="term" value="F:monooxygenase activity"/>
    <property type="evidence" value="ECO:0007669"/>
    <property type="project" value="UniProtKB-KW"/>
</dbReference>
<dbReference type="Pfam" id="PF13193">
    <property type="entry name" value="AMP-binding_C"/>
    <property type="match status" value="1"/>
</dbReference>
<dbReference type="OrthoDB" id="10253869at2759"/>
<feature type="domain" description="AMP-binding enzyme C-terminal" evidence="14">
    <location>
        <begin position="498"/>
        <end position="573"/>
    </location>
</feature>
<proteinExistence type="inferred from homology"/>
<dbReference type="Proteomes" id="UP000235965">
    <property type="component" value="Unassembled WGS sequence"/>
</dbReference>
<dbReference type="InterPro" id="IPR045851">
    <property type="entry name" value="AMP-bd_C_sf"/>
</dbReference>
<evidence type="ECO:0000256" key="1">
    <source>
        <dbReference type="ARBA" id="ARBA00004275"/>
    </source>
</evidence>
<dbReference type="Gene3D" id="3.40.50.12780">
    <property type="entry name" value="N-terminal domain of ligase-like"/>
    <property type="match status" value="1"/>
</dbReference>
<comment type="subcellular location">
    <subcellularLocation>
        <location evidence="1">Peroxisome</location>
    </subcellularLocation>
</comment>
<gene>
    <name evidence="15" type="ORF">B7P43_G05185</name>
</gene>
<keyword evidence="9" id="KW-0576">Peroxisome</keyword>
<comment type="caution">
    <text evidence="15">The sequence shown here is derived from an EMBL/GenBank/DDBJ whole genome shotgun (WGS) entry which is preliminary data.</text>
</comment>
<keyword evidence="16" id="KW-1185">Reference proteome</keyword>
<evidence type="ECO:0000313" key="15">
    <source>
        <dbReference type="EMBL" id="PNF25515.1"/>
    </source>
</evidence>
<keyword evidence="10" id="KW-0455">Luminescence</keyword>
<dbReference type="InterPro" id="IPR025110">
    <property type="entry name" value="AMP-bd_C"/>
</dbReference>
<evidence type="ECO:0000256" key="10">
    <source>
        <dbReference type="ARBA" id="ARBA00023223"/>
    </source>
</evidence>
<dbReference type="EMBL" id="NEVH01016331">
    <property type="protein sequence ID" value="PNF25516.1"/>
    <property type="molecule type" value="Genomic_DNA"/>
</dbReference>
<dbReference type="FunFam" id="3.40.50.12780:FF:000003">
    <property type="entry name" value="Long-chain-fatty-acid--CoA ligase FadD"/>
    <property type="match status" value="1"/>
</dbReference>
<dbReference type="CDD" id="cd05911">
    <property type="entry name" value="Firefly_Luc_like"/>
    <property type="match status" value="1"/>
</dbReference>
<dbReference type="FunFam" id="3.30.300.30:FF:000007">
    <property type="entry name" value="4-coumarate--CoA ligase 2"/>
    <property type="match status" value="1"/>
</dbReference>
<dbReference type="InterPro" id="IPR000873">
    <property type="entry name" value="AMP-dep_synth/lig_dom"/>
</dbReference>
<dbReference type="Gene3D" id="3.30.300.30">
    <property type="match status" value="1"/>
</dbReference>
<evidence type="ECO:0000313" key="16">
    <source>
        <dbReference type="Proteomes" id="UP000235965"/>
    </source>
</evidence>
<organism evidence="15 16">
    <name type="scientific">Cryptotermes secundus</name>
    <dbReference type="NCBI Taxonomy" id="105785"/>
    <lineage>
        <taxon>Eukaryota</taxon>
        <taxon>Metazoa</taxon>
        <taxon>Ecdysozoa</taxon>
        <taxon>Arthropoda</taxon>
        <taxon>Hexapoda</taxon>
        <taxon>Insecta</taxon>
        <taxon>Pterygota</taxon>
        <taxon>Neoptera</taxon>
        <taxon>Polyneoptera</taxon>
        <taxon>Dictyoptera</taxon>
        <taxon>Blattodea</taxon>
        <taxon>Blattoidea</taxon>
        <taxon>Termitoidae</taxon>
        <taxon>Kalotermitidae</taxon>
        <taxon>Cryptotermitinae</taxon>
        <taxon>Cryptotermes</taxon>
    </lineage>
</organism>
<feature type="domain" description="AMP-dependent synthetase/ligase" evidence="13">
    <location>
        <begin position="69"/>
        <end position="447"/>
    </location>
</feature>
<evidence type="ECO:0000256" key="8">
    <source>
        <dbReference type="ARBA" id="ARBA00023033"/>
    </source>
</evidence>
<name>A0A2J7QAA1_9NEOP</name>
<dbReference type="STRING" id="105785.A0A2J7QAA1"/>
<evidence type="ECO:0000256" key="5">
    <source>
        <dbReference type="ARBA" id="ARBA00022741"/>
    </source>
</evidence>
<evidence type="ECO:0000256" key="11">
    <source>
        <dbReference type="ARBA" id="ARBA00023262"/>
    </source>
</evidence>
<keyword evidence="5" id="KW-0547">Nucleotide-binding</keyword>
<dbReference type="GO" id="GO:0005524">
    <property type="term" value="F:ATP binding"/>
    <property type="evidence" value="ECO:0007669"/>
    <property type="project" value="UniProtKB-KW"/>
</dbReference>
<evidence type="ECO:0000256" key="7">
    <source>
        <dbReference type="ARBA" id="ARBA00023002"/>
    </source>
</evidence>
<keyword evidence="8" id="KW-0503">Monooxygenase</keyword>
<dbReference type="FunCoup" id="A0A2J7QAA1">
    <property type="interactions" value="249"/>
</dbReference>
<dbReference type="InParanoid" id="A0A2J7QAA1"/>
<keyword evidence="6" id="KW-0067">ATP-binding</keyword>
<dbReference type="GO" id="GO:0005777">
    <property type="term" value="C:peroxisome"/>
    <property type="evidence" value="ECO:0007669"/>
    <property type="project" value="UniProtKB-SubCell"/>
</dbReference>
<dbReference type="PANTHER" id="PTHR24096:SF422">
    <property type="entry name" value="BCDNA.GH02901"/>
    <property type="match status" value="1"/>
</dbReference>
<keyword evidence="15" id="KW-0436">Ligase</keyword>
<protein>
    <recommendedName>
        <fullName evidence="4">Luciferin 4-monooxygenase</fullName>
        <ecNumber evidence="3">1.13.12.7</ecNumber>
    </recommendedName>
</protein>
<dbReference type="EMBL" id="NEVH01016331">
    <property type="protein sequence ID" value="PNF25515.1"/>
    <property type="molecule type" value="Genomic_DNA"/>
</dbReference>
<dbReference type="Pfam" id="PF00501">
    <property type="entry name" value="AMP-binding"/>
    <property type="match status" value="1"/>
</dbReference>
<dbReference type="GO" id="GO:0004467">
    <property type="term" value="F:long-chain fatty acid-CoA ligase activity"/>
    <property type="evidence" value="ECO:0007669"/>
    <property type="project" value="TreeGrafter"/>
</dbReference>
<accession>A0A2J7QAA1</accession>
<dbReference type="PANTHER" id="PTHR24096">
    <property type="entry name" value="LONG-CHAIN-FATTY-ACID--COA LIGASE"/>
    <property type="match status" value="1"/>
</dbReference>
<dbReference type="InterPro" id="IPR042099">
    <property type="entry name" value="ANL_N_sf"/>
</dbReference>
<evidence type="ECO:0000256" key="3">
    <source>
        <dbReference type="ARBA" id="ARBA00012532"/>
    </source>
</evidence>
<comment type="catalytic activity">
    <reaction evidence="12">
        <text>firefly D-luciferin + ATP + O2 = firefly oxyluciferin + hnu + AMP + CO2 + diphosphate</text>
        <dbReference type="Rhea" id="RHEA:10732"/>
        <dbReference type="ChEBI" id="CHEBI:15379"/>
        <dbReference type="ChEBI" id="CHEBI:16526"/>
        <dbReference type="ChEBI" id="CHEBI:16792"/>
        <dbReference type="ChEBI" id="CHEBI:30212"/>
        <dbReference type="ChEBI" id="CHEBI:30616"/>
        <dbReference type="ChEBI" id="CHEBI:33019"/>
        <dbReference type="ChEBI" id="CHEBI:58038"/>
        <dbReference type="ChEBI" id="CHEBI:456215"/>
        <dbReference type="EC" id="1.13.12.7"/>
    </reaction>
</comment>
<sequence>MHTWRSLLLGCRVARRLYTTVTSRRPLAPARNNGVRSLSSTLDQTIVTSPYPDITIPDVTLVDFIWDMVDKFPNYTALVCGVTGRGYTYVESRIAARCFAASLRRMGFETGDVLAVALYNCPEFHLVLLGAMEAGMVVTTVNPEYTPGEVGRQLFDSGTKCVVTTPESYPSVSKAVSDIELAAHRKIPIIVTPGIANTGLPAGAIDFQEMIQKDIDTSILSGTERSSPNNVAVLPYSSGTTGLPKGVRLSHRNIITNCLQMCQTPPLWIVRPATSEMQDVVLGVLPFFHVYGLTSILISSLYFGAKIVTLPQFKPDVYLSTLVKYKATVLYMVPPLIQFLGAHPKVMSNHFETVRFVTSGAGPIGQSDAQRVLDKGSHIHFIQGYGLTETSPLVSVLQRGNINLNSSGIPVPNTYVKVVNTDTGVNVGQGVVGELCVKGPQVMLGYHNNPSATAATIDSDGWLHTGDMGYYDKHSHLFVVDRLKELIKVKGFQVAPAELEEILRRHPAVGDVAVIGLPHEKSGEVPKAFIVPKDSKLTADEVKNFMADKVSEYKRLEGGVQFVPSIPKNSAGKILRRKLKEMYCK</sequence>
<reference evidence="15 16" key="1">
    <citation type="submission" date="2017-12" db="EMBL/GenBank/DDBJ databases">
        <title>Hemimetabolous genomes reveal molecular basis of termite eusociality.</title>
        <authorList>
            <person name="Harrison M.C."/>
            <person name="Jongepier E."/>
            <person name="Robertson H.M."/>
            <person name="Arning N."/>
            <person name="Bitard-Feildel T."/>
            <person name="Chao H."/>
            <person name="Childers C.P."/>
            <person name="Dinh H."/>
            <person name="Doddapaneni H."/>
            <person name="Dugan S."/>
            <person name="Gowin J."/>
            <person name="Greiner C."/>
            <person name="Han Y."/>
            <person name="Hu H."/>
            <person name="Hughes D.S.T."/>
            <person name="Huylmans A.-K."/>
            <person name="Kemena C."/>
            <person name="Kremer L.P.M."/>
            <person name="Lee S.L."/>
            <person name="Lopez-Ezquerra A."/>
            <person name="Mallet L."/>
            <person name="Monroy-Kuhn J.M."/>
            <person name="Moser A."/>
            <person name="Murali S.C."/>
            <person name="Muzny D.M."/>
            <person name="Otani S."/>
            <person name="Piulachs M.-D."/>
            <person name="Poelchau M."/>
            <person name="Qu J."/>
            <person name="Schaub F."/>
            <person name="Wada-Katsumata A."/>
            <person name="Worley K.C."/>
            <person name="Xie Q."/>
            <person name="Ylla G."/>
            <person name="Poulsen M."/>
            <person name="Gibbs R.A."/>
            <person name="Schal C."/>
            <person name="Richards S."/>
            <person name="Belles X."/>
            <person name="Korb J."/>
            <person name="Bornberg-Bauer E."/>
        </authorList>
    </citation>
    <scope>NUCLEOTIDE SEQUENCE [LARGE SCALE GENOMIC DNA]</scope>
    <source>
        <tissue evidence="15">Whole body</tissue>
    </source>
</reference>
<dbReference type="PROSITE" id="PS00455">
    <property type="entry name" value="AMP_BINDING"/>
    <property type="match status" value="1"/>
</dbReference>
<dbReference type="InterPro" id="IPR020845">
    <property type="entry name" value="AMP-binding_CS"/>
</dbReference>
<keyword evidence="11" id="KW-0599">Photoprotein</keyword>
<evidence type="ECO:0000256" key="9">
    <source>
        <dbReference type="ARBA" id="ARBA00023140"/>
    </source>
</evidence>
<comment type="similarity">
    <text evidence="2">Belongs to the ATP-dependent AMP-binding enzyme family.</text>
</comment>
<evidence type="ECO:0000256" key="2">
    <source>
        <dbReference type="ARBA" id="ARBA00006432"/>
    </source>
</evidence>
<dbReference type="EC" id="1.13.12.7" evidence="3"/>
<dbReference type="SUPFAM" id="SSF56801">
    <property type="entry name" value="Acetyl-CoA synthetase-like"/>
    <property type="match status" value="1"/>
</dbReference>
<dbReference type="AlphaFoldDB" id="A0A2J7QAA1"/>
<evidence type="ECO:0000259" key="13">
    <source>
        <dbReference type="Pfam" id="PF00501"/>
    </source>
</evidence>
<evidence type="ECO:0000256" key="6">
    <source>
        <dbReference type="ARBA" id="ARBA00022840"/>
    </source>
</evidence>
<evidence type="ECO:0000259" key="14">
    <source>
        <dbReference type="Pfam" id="PF13193"/>
    </source>
</evidence>
<dbReference type="GO" id="GO:0046949">
    <property type="term" value="P:fatty-acyl-CoA biosynthetic process"/>
    <property type="evidence" value="ECO:0007669"/>
    <property type="project" value="TreeGrafter"/>
</dbReference>
<keyword evidence="7" id="KW-0560">Oxidoreductase</keyword>
<evidence type="ECO:0000256" key="4">
    <source>
        <dbReference type="ARBA" id="ARBA00019043"/>
    </source>
</evidence>
<evidence type="ECO:0000256" key="12">
    <source>
        <dbReference type="ARBA" id="ARBA00048497"/>
    </source>
</evidence>
<dbReference type="GO" id="GO:0008218">
    <property type="term" value="P:bioluminescence"/>
    <property type="evidence" value="ECO:0007669"/>
    <property type="project" value="UniProtKB-KW"/>
</dbReference>